<name>A0A212T5N6_9MICO</name>
<proteinExistence type="predicted"/>
<reference evidence="3 4" key="1">
    <citation type="submission" date="2017-06" db="EMBL/GenBank/DDBJ databases">
        <authorList>
            <person name="Kim H.J."/>
            <person name="Triplett B.A."/>
        </authorList>
    </citation>
    <scope>NUCLEOTIDE SEQUENCE [LARGE SCALE GENOMIC DNA]</scope>
    <source>
        <strain evidence="3 4">DSM 22179</strain>
    </source>
</reference>
<feature type="compositionally biased region" description="Low complexity" evidence="1">
    <location>
        <begin position="422"/>
        <end position="437"/>
    </location>
</feature>
<dbReference type="OrthoDB" id="4401005at2"/>
<feature type="region of interest" description="Disordered" evidence="1">
    <location>
        <begin position="166"/>
        <end position="437"/>
    </location>
</feature>
<dbReference type="AlphaFoldDB" id="A0A212T5N6"/>
<evidence type="ECO:0000256" key="1">
    <source>
        <dbReference type="SAM" id="MobiDB-lite"/>
    </source>
</evidence>
<feature type="compositionally biased region" description="Low complexity" evidence="1">
    <location>
        <begin position="363"/>
        <end position="398"/>
    </location>
</feature>
<evidence type="ECO:0000313" key="4">
    <source>
        <dbReference type="Proteomes" id="UP000198122"/>
    </source>
</evidence>
<dbReference type="RefSeq" id="WP_088817465.1">
    <property type="nucleotide sequence ID" value="NZ_FYEZ01000001.1"/>
</dbReference>
<dbReference type="Proteomes" id="UP000198122">
    <property type="component" value="Unassembled WGS sequence"/>
</dbReference>
<gene>
    <name evidence="3" type="ORF">SAMN05445756_0457</name>
</gene>
<evidence type="ECO:0000313" key="3">
    <source>
        <dbReference type="EMBL" id="SNC61319.1"/>
    </source>
</evidence>
<dbReference type="EMBL" id="FYEZ01000001">
    <property type="protein sequence ID" value="SNC61319.1"/>
    <property type="molecule type" value="Genomic_DNA"/>
</dbReference>
<keyword evidence="2" id="KW-0472">Membrane</keyword>
<keyword evidence="4" id="KW-1185">Reference proteome</keyword>
<feature type="compositionally biased region" description="Low complexity" evidence="1">
    <location>
        <begin position="296"/>
        <end position="315"/>
    </location>
</feature>
<keyword evidence="2" id="KW-1133">Transmembrane helix</keyword>
<feature type="compositionally biased region" description="Low complexity" evidence="1">
    <location>
        <begin position="219"/>
        <end position="257"/>
    </location>
</feature>
<sequence length="460" mass="46527">MTTPADRAPHNSPRLTGTLGRVLTAAVLVSSATVAGPTWSQPAHAAGKPGACAKGEGVTVIVQDPNNNVMRCSPGDPANGEEALEGAGFTIVHNYSGLICQIGYGDIMYPQECPQLPMPYWSYWQAQHPGDSWYYSDWGAITYDPDIDDFEGWRFGVGHTTPNNGIVPLYAGQSGPQPAPAPPENMPRGVVPSGDSGVNDGSWDGGDYSDGDPNHPGETFTPSPTTTAPAPTSPPTSSRPDPTTSRPTTKSPQPTRTDAPRSTAPRPTSAPKTSAPKPSEEATSRPAGTDAPPKPSTEGSTSSRSTGGSAPRSSGEATDDTSVRSSPQPTAPGTADSGPTGPAQAGTPEADRSSQNPTGQERSSSSTSAATPPQSAAGESEADAAANSSQSPSSSSQPVPTSEAAASDPAAPVGEPTRNENAAGPSGEAPGSGYGSLLLTGGLLAAVAAGVGAWLRLGRR</sequence>
<feature type="compositionally biased region" description="Polar residues" evidence="1">
    <location>
        <begin position="353"/>
        <end position="362"/>
    </location>
</feature>
<protein>
    <submittedName>
        <fullName evidence="3">Uncharacterized protein</fullName>
    </submittedName>
</protein>
<accession>A0A212T5N6</accession>
<feature type="transmembrane region" description="Helical" evidence="2">
    <location>
        <begin position="434"/>
        <end position="455"/>
    </location>
</feature>
<keyword evidence="2" id="KW-0812">Transmembrane</keyword>
<evidence type="ECO:0000256" key="2">
    <source>
        <dbReference type="SAM" id="Phobius"/>
    </source>
</evidence>
<organism evidence="3 4">
    <name type="scientific">Kytococcus aerolatus</name>
    <dbReference type="NCBI Taxonomy" id="592308"/>
    <lineage>
        <taxon>Bacteria</taxon>
        <taxon>Bacillati</taxon>
        <taxon>Actinomycetota</taxon>
        <taxon>Actinomycetes</taxon>
        <taxon>Micrococcales</taxon>
        <taxon>Kytococcaceae</taxon>
        <taxon>Kytococcus</taxon>
    </lineage>
</organism>